<reference evidence="1 2" key="1">
    <citation type="journal article" date="2018" name="Front. Plant Sci.">
        <title>Red Clover (Trifolium pratense) and Zigzag Clover (T. medium) - A Picture of Genomic Similarities and Differences.</title>
        <authorList>
            <person name="Dluhosova J."/>
            <person name="Istvanek J."/>
            <person name="Nedelnik J."/>
            <person name="Repkova J."/>
        </authorList>
    </citation>
    <scope>NUCLEOTIDE SEQUENCE [LARGE SCALE GENOMIC DNA]</scope>
    <source>
        <strain evidence="2">cv. 10/8</strain>
        <tissue evidence="1">Leaf</tissue>
    </source>
</reference>
<evidence type="ECO:0000313" key="2">
    <source>
        <dbReference type="Proteomes" id="UP000265520"/>
    </source>
</evidence>
<dbReference type="EMBL" id="LXQA010327022">
    <property type="protein sequence ID" value="MCI44174.1"/>
    <property type="molecule type" value="Genomic_DNA"/>
</dbReference>
<dbReference type="Proteomes" id="UP000265520">
    <property type="component" value="Unassembled WGS sequence"/>
</dbReference>
<sequence>LLVMAGGVTAHISYAIMEELKEMVVRAALAREASASIDDASEAWILFCSLLF</sequence>
<protein>
    <submittedName>
        <fullName evidence="1">Uncharacterized protein</fullName>
    </submittedName>
</protein>
<name>A0A392S7K3_9FABA</name>
<accession>A0A392S7K3</accession>
<comment type="caution">
    <text evidence="1">The sequence shown here is derived from an EMBL/GenBank/DDBJ whole genome shotgun (WGS) entry which is preliminary data.</text>
</comment>
<evidence type="ECO:0000313" key="1">
    <source>
        <dbReference type="EMBL" id="MCI44174.1"/>
    </source>
</evidence>
<organism evidence="1 2">
    <name type="scientific">Trifolium medium</name>
    <dbReference type="NCBI Taxonomy" id="97028"/>
    <lineage>
        <taxon>Eukaryota</taxon>
        <taxon>Viridiplantae</taxon>
        <taxon>Streptophyta</taxon>
        <taxon>Embryophyta</taxon>
        <taxon>Tracheophyta</taxon>
        <taxon>Spermatophyta</taxon>
        <taxon>Magnoliopsida</taxon>
        <taxon>eudicotyledons</taxon>
        <taxon>Gunneridae</taxon>
        <taxon>Pentapetalae</taxon>
        <taxon>rosids</taxon>
        <taxon>fabids</taxon>
        <taxon>Fabales</taxon>
        <taxon>Fabaceae</taxon>
        <taxon>Papilionoideae</taxon>
        <taxon>50 kb inversion clade</taxon>
        <taxon>NPAAA clade</taxon>
        <taxon>Hologalegina</taxon>
        <taxon>IRL clade</taxon>
        <taxon>Trifolieae</taxon>
        <taxon>Trifolium</taxon>
    </lineage>
</organism>
<proteinExistence type="predicted"/>
<feature type="non-terminal residue" evidence="1">
    <location>
        <position position="1"/>
    </location>
</feature>
<keyword evidence="2" id="KW-1185">Reference proteome</keyword>
<dbReference type="AlphaFoldDB" id="A0A392S7K3"/>